<sequence>MGYHIIVSLKTNRKELGTLKMYNDSGALVFGPKQALGRSEYDTSWSQLNGNTPTGVYSATIAGPMSQTDANIYSYGPSKYIDMDPVSGDALIAKQNGRSGLWIHGGKEAQAGATSYPLRPTHGCVRLSNNDQASLIYVLSTLGGGTGKVTITES</sequence>
<dbReference type="CDD" id="cd16913">
    <property type="entry name" value="YkuD_like"/>
    <property type="match status" value="1"/>
</dbReference>
<feature type="domain" description="L,D-TPase catalytic" evidence="7">
    <location>
        <begin position="5"/>
        <end position="152"/>
    </location>
</feature>
<keyword evidence="9" id="KW-1185">Reference proteome</keyword>
<protein>
    <submittedName>
        <fullName evidence="8">L,D-transpeptidase family protein</fullName>
    </submittedName>
</protein>
<evidence type="ECO:0000256" key="6">
    <source>
        <dbReference type="PROSITE-ProRule" id="PRU01373"/>
    </source>
</evidence>
<evidence type="ECO:0000313" key="9">
    <source>
        <dbReference type="Proteomes" id="UP001597448"/>
    </source>
</evidence>
<comment type="pathway">
    <text evidence="1 6">Cell wall biogenesis; peptidoglycan biosynthesis.</text>
</comment>
<dbReference type="Gene3D" id="2.40.440.10">
    <property type="entry name" value="L,D-transpeptidase catalytic domain-like"/>
    <property type="match status" value="1"/>
</dbReference>
<name>A0ABW5F4V5_9BACL</name>
<proteinExistence type="predicted"/>
<evidence type="ECO:0000256" key="5">
    <source>
        <dbReference type="ARBA" id="ARBA00023316"/>
    </source>
</evidence>
<dbReference type="Pfam" id="PF03734">
    <property type="entry name" value="YkuD"/>
    <property type="match status" value="1"/>
</dbReference>
<feature type="active site" description="Proton donor/acceptor" evidence="6">
    <location>
        <position position="104"/>
    </location>
</feature>
<evidence type="ECO:0000256" key="4">
    <source>
        <dbReference type="ARBA" id="ARBA00022984"/>
    </source>
</evidence>
<dbReference type="InterPro" id="IPR038063">
    <property type="entry name" value="Transpep_catalytic_dom"/>
</dbReference>
<feature type="active site" description="Nucleophile" evidence="6">
    <location>
        <position position="124"/>
    </location>
</feature>
<evidence type="ECO:0000256" key="1">
    <source>
        <dbReference type="ARBA" id="ARBA00004752"/>
    </source>
</evidence>
<dbReference type="InterPro" id="IPR005490">
    <property type="entry name" value="LD_TPept_cat_dom"/>
</dbReference>
<dbReference type="Proteomes" id="UP001597448">
    <property type="component" value="Unassembled WGS sequence"/>
</dbReference>
<dbReference type="RefSeq" id="WP_209986951.1">
    <property type="nucleotide sequence ID" value="NZ_JBHSVQ010000001.1"/>
</dbReference>
<dbReference type="SUPFAM" id="SSF141523">
    <property type="entry name" value="L,D-transpeptidase catalytic domain-like"/>
    <property type="match status" value="1"/>
</dbReference>
<dbReference type="PROSITE" id="PS52029">
    <property type="entry name" value="LD_TPASE"/>
    <property type="match status" value="1"/>
</dbReference>
<gene>
    <name evidence="8" type="ORF">ACFSX3_08730</name>
</gene>
<evidence type="ECO:0000256" key="2">
    <source>
        <dbReference type="ARBA" id="ARBA00022679"/>
    </source>
</evidence>
<dbReference type="EMBL" id="JBHUKY010000019">
    <property type="protein sequence ID" value="MFD2409951.1"/>
    <property type="molecule type" value="Genomic_DNA"/>
</dbReference>
<keyword evidence="2" id="KW-0808">Transferase</keyword>
<reference evidence="9" key="1">
    <citation type="journal article" date="2019" name="Int. J. Syst. Evol. Microbiol.">
        <title>The Global Catalogue of Microorganisms (GCM) 10K type strain sequencing project: providing services to taxonomists for standard genome sequencing and annotation.</title>
        <authorList>
            <consortium name="The Broad Institute Genomics Platform"/>
            <consortium name="The Broad Institute Genome Sequencing Center for Infectious Disease"/>
            <person name="Wu L."/>
            <person name="Ma J."/>
        </authorList>
    </citation>
    <scope>NUCLEOTIDE SEQUENCE [LARGE SCALE GENOMIC DNA]</scope>
    <source>
        <strain evidence="9">CCM 8725</strain>
    </source>
</reference>
<accession>A0ABW5F4V5</accession>
<evidence type="ECO:0000259" key="7">
    <source>
        <dbReference type="PROSITE" id="PS52029"/>
    </source>
</evidence>
<keyword evidence="5 6" id="KW-0961">Cell wall biogenesis/degradation</keyword>
<evidence type="ECO:0000313" key="8">
    <source>
        <dbReference type="EMBL" id="MFD2409951.1"/>
    </source>
</evidence>
<keyword evidence="3 6" id="KW-0133">Cell shape</keyword>
<organism evidence="8 9">
    <name type="scientific">Paenibacillus rhizoplanae</name>
    <dbReference type="NCBI Taxonomy" id="1917181"/>
    <lineage>
        <taxon>Bacteria</taxon>
        <taxon>Bacillati</taxon>
        <taxon>Bacillota</taxon>
        <taxon>Bacilli</taxon>
        <taxon>Bacillales</taxon>
        <taxon>Paenibacillaceae</taxon>
        <taxon>Paenibacillus</taxon>
    </lineage>
</organism>
<evidence type="ECO:0000256" key="3">
    <source>
        <dbReference type="ARBA" id="ARBA00022960"/>
    </source>
</evidence>
<comment type="caution">
    <text evidence="8">The sequence shown here is derived from an EMBL/GenBank/DDBJ whole genome shotgun (WGS) entry which is preliminary data.</text>
</comment>
<keyword evidence="4 6" id="KW-0573">Peptidoglycan synthesis</keyword>